<dbReference type="Proteomes" id="UP001265746">
    <property type="component" value="Unassembled WGS sequence"/>
</dbReference>
<comment type="caution">
    <text evidence="1">The sequence shown here is derived from an EMBL/GenBank/DDBJ whole genome shotgun (WGS) entry which is preliminary data.</text>
</comment>
<sequence>MYPFDYAVHLYARQPEIDEGIQLIGVGGHEVPYMYKLPADKLEKVIETLAARGADVMATYEFADESRMSIKDRIILRGADYRFFQVGRPQLARKILELCRTTCEGKL</sequence>
<organism evidence="1 2">
    <name type="scientific">Phomopsis amygdali</name>
    <name type="common">Fusicoccum amygdali</name>
    <dbReference type="NCBI Taxonomy" id="1214568"/>
    <lineage>
        <taxon>Eukaryota</taxon>
        <taxon>Fungi</taxon>
        <taxon>Dikarya</taxon>
        <taxon>Ascomycota</taxon>
        <taxon>Pezizomycotina</taxon>
        <taxon>Sordariomycetes</taxon>
        <taxon>Sordariomycetidae</taxon>
        <taxon>Diaporthales</taxon>
        <taxon>Diaporthaceae</taxon>
        <taxon>Diaporthe</taxon>
    </lineage>
</organism>
<name>A0AAD9W7P2_PHOAM</name>
<dbReference type="EMBL" id="JAUJFL010000001">
    <property type="protein sequence ID" value="KAK2614070.1"/>
    <property type="molecule type" value="Genomic_DNA"/>
</dbReference>
<evidence type="ECO:0000313" key="2">
    <source>
        <dbReference type="Proteomes" id="UP001265746"/>
    </source>
</evidence>
<accession>A0AAD9W7P2</accession>
<dbReference type="AlphaFoldDB" id="A0AAD9W7P2"/>
<proteinExistence type="predicted"/>
<reference evidence="1" key="1">
    <citation type="submission" date="2023-06" db="EMBL/GenBank/DDBJ databases">
        <authorList>
            <person name="Noh H."/>
        </authorList>
    </citation>
    <scope>NUCLEOTIDE SEQUENCE</scope>
    <source>
        <strain evidence="1">DUCC20226</strain>
    </source>
</reference>
<gene>
    <name evidence="1" type="ORF">N8I77_000928</name>
</gene>
<keyword evidence="2" id="KW-1185">Reference proteome</keyword>
<evidence type="ECO:0000313" key="1">
    <source>
        <dbReference type="EMBL" id="KAK2614070.1"/>
    </source>
</evidence>
<protein>
    <submittedName>
        <fullName evidence="1">Uncharacterized protein</fullName>
    </submittedName>
</protein>